<keyword evidence="1" id="KW-0472">Membrane</keyword>
<dbReference type="EMBL" id="MCGT01000049">
    <property type="protein sequence ID" value="ORX44251.1"/>
    <property type="molecule type" value="Genomic_DNA"/>
</dbReference>
<protein>
    <submittedName>
        <fullName evidence="2">Uncharacterized protein</fullName>
    </submittedName>
</protein>
<evidence type="ECO:0000256" key="1">
    <source>
        <dbReference type="SAM" id="Phobius"/>
    </source>
</evidence>
<reference evidence="2 3" key="1">
    <citation type="submission" date="2016-07" db="EMBL/GenBank/DDBJ databases">
        <title>Pervasive Adenine N6-methylation of Active Genes in Fungi.</title>
        <authorList>
            <consortium name="DOE Joint Genome Institute"/>
            <person name="Mondo S.J."/>
            <person name="Dannebaum R.O."/>
            <person name="Kuo R.C."/>
            <person name="Labutti K."/>
            <person name="Haridas S."/>
            <person name="Kuo A."/>
            <person name="Salamov A."/>
            <person name="Ahrendt S.R."/>
            <person name="Lipzen A."/>
            <person name="Sullivan W."/>
            <person name="Andreopoulos W.B."/>
            <person name="Clum A."/>
            <person name="Lindquist E."/>
            <person name="Daum C."/>
            <person name="Ramamoorthy G.K."/>
            <person name="Gryganskyi A."/>
            <person name="Culley D."/>
            <person name="Magnuson J.K."/>
            <person name="James T.Y."/>
            <person name="O'Malley M.A."/>
            <person name="Stajich J.E."/>
            <person name="Spatafora J.W."/>
            <person name="Visel A."/>
            <person name="Grigoriev I.V."/>
        </authorList>
    </citation>
    <scope>NUCLEOTIDE SEQUENCE [LARGE SCALE GENOMIC DNA]</scope>
    <source>
        <strain evidence="2 3">NRRL 3301</strain>
    </source>
</reference>
<dbReference type="AlphaFoldDB" id="A0A1X2G3Y4"/>
<evidence type="ECO:0000313" key="3">
    <source>
        <dbReference type="Proteomes" id="UP000242146"/>
    </source>
</evidence>
<sequence length="158" mass="18155">MNNVIVFASVFFLINVGIFVGVVRWPIVQHWLTFVLVNGTQLRVWCQMIGTKIGMHPESYKVFKKLARQNMERHFNQYLQTTAQVGAFYKGYGIKKAKWITFLTALVLLSVLAAVVAFYCFGRRRNSRKLALTVGSRIRRILVAVGDMANRLNPRFNL</sequence>
<feature type="transmembrane region" description="Helical" evidence="1">
    <location>
        <begin position="99"/>
        <end position="121"/>
    </location>
</feature>
<gene>
    <name evidence="2" type="ORF">DM01DRAFT_1183597</name>
</gene>
<comment type="caution">
    <text evidence="2">The sequence shown here is derived from an EMBL/GenBank/DDBJ whole genome shotgun (WGS) entry which is preliminary data.</text>
</comment>
<proteinExistence type="predicted"/>
<evidence type="ECO:0000313" key="2">
    <source>
        <dbReference type="EMBL" id="ORX44251.1"/>
    </source>
</evidence>
<dbReference type="Proteomes" id="UP000242146">
    <property type="component" value="Unassembled WGS sequence"/>
</dbReference>
<name>A0A1X2G3Y4_9FUNG</name>
<accession>A0A1X2G3Y4</accession>
<keyword evidence="1" id="KW-0812">Transmembrane</keyword>
<keyword evidence="3" id="KW-1185">Reference proteome</keyword>
<organism evidence="2 3">
    <name type="scientific">Hesseltinella vesiculosa</name>
    <dbReference type="NCBI Taxonomy" id="101127"/>
    <lineage>
        <taxon>Eukaryota</taxon>
        <taxon>Fungi</taxon>
        <taxon>Fungi incertae sedis</taxon>
        <taxon>Mucoromycota</taxon>
        <taxon>Mucoromycotina</taxon>
        <taxon>Mucoromycetes</taxon>
        <taxon>Mucorales</taxon>
        <taxon>Cunninghamellaceae</taxon>
        <taxon>Hesseltinella</taxon>
    </lineage>
</organism>
<keyword evidence="1" id="KW-1133">Transmembrane helix</keyword>
<feature type="transmembrane region" description="Helical" evidence="1">
    <location>
        <begin position="5"/>
        <end position="27"/>
    </location>
</feature>